<dbReference type="Pfam" id="PF00248">
    <property type="entry name" value="Aldo_ket_red"/>
    <property type="match status" value="1"/>
</dbReference>
<dbReference type="PRINTS" id="PR00069">
    <property type="entry name" value="ALDKETRDTASE"/>
</dbReference>
<proteinExistence type="predicted"/>
<dbReference type="Proteomes" id="UP000507470">
    <property type="component" value="Unassembled WGS sequence"/>
</dbReference>
<dbReference type="InterPro" id="IPR023210">
    <property type="entry name" value="NADP_OxRdtase_dom"/>
</dbReference>
<dbReference type="PANTHER" id="PTHR43827">
    <property type="entry name" value="2,5-DIKETO-D-GLUCONIC ACID REDUCTASE"/>
    <property type="match status" value="1"/>
</dbReference>
<dbReference type="AlphaFoldDB" id="A0A6J8DNS7"/>
<dbReference type="Gene3D" id="2.120.10.30">
    <property type="entry name" value="TolB, C-terminal domain"/>
    <property type="match status" value="1"/>
</dbReference>
<evidence type="ECO:0000259" key="2">
    <source>
        <dbReference type="Pfam" id="PF00248"/>
    </source>
</evidence>
<dbReference type="OrthoDB" id="6063707at2759"/>
<evidence type="ECO:0000313" key="3">
    <source>
        <dbReference type="EMBL" id="CAC5408550.1"/>
    </source>
</evidence>
<dbReference type="InterPro" id="IPR011042">
    <property type="entry name" value="6-blade_b-propeller_TolB-like"/>
</dbReference>
<dbReference type="CDD" id="cd19757">
    <property type="entry name" value="Bbox1"/>
    <property type="match status" value="1"/>
</dbReference>
<dbReference type="Gene3D" id="3.20.20.100">
    <property type="entry name" value="NADP-dependent oxidoreductase domain"/>
    <property type="match status" value="1"/>
</dbReference>
<dbReference type="PANTHER" id="PTHR43827:SF13">
    <property type="entry name" value="ALDO_KETO REDUCTASE FAMILY PROTEIN"/>
    <property type="match status" value="1"/>
</dbReference>
<name>A0A6J8DNS7_MYTCO</name>
<dbReference type="FunFam" id="3.20.20.100:FF:000002">
    <property type="entry name" value="2,5-diketo-D-gluconic acid reductase A"/>
    <property type="match status" value="1"/>
</dbReference>
<keyword evidence="4" id="KW-1185">Reference proteome</keyword>
<dbReference type="EMBL" id="CACVKT020007564">
    <property type="protein sequence ID" value="CAC5408550.1"/>
    <property type="molecule type" value="Genomic_DNA"/>
</dbReference>
<dbReference type="PROSITE" id="PS00798">
    <property type="entry name" value="ALDOKETO_REDUCTASE_1"/>
    <property type="match status" value="1"/>
</dbReference>
<feature type="domain" description="NADP-dependent oxidoreductase" evidence="2">
    <location>
        <begin position="34"/>
        <end position="279"/>
    </location>
</feature>
<dbReference type="SUPFAM" id="SSF51430">
    <property type="entry name" value="NAD(P)-linked oxidoreductase"/>
    <property type="match status" value="1"/>
</dbReference>
<dbReference type="SUPFAM" id="SSF101898">
    <property type="entry name" value="NHL repeat"/>
    <property type="match status" value="1"/>
</dbReference>
<gene>
    <name evidence="3" type="ORF">MCOR_41932</name>
</gene>
<reference evidence="3 4" key="1">
    <citation type="submission" date="2020-06" db="EMBL/GenBank/DDBJ databases">
        <authorList>
            <person name="Li R."/>
            <person name="Bekaert M."/>
        </authorList>
    </citation>
    <scope>NUCLEOTIDE SEQUENCE [LARGE SCALE GENOMIC DNA]</scope>
    <source>
        <strain evidence="4">wild</strain>
    </source>
</reference>
<dbReference type="SUPFAM" id="SSF57845">
    <property type="entry name" value="B-box zinc-binding domain"/>
    <property type="match status" value="1"/>
</dbReference>
<dbReference type="InterPro" id="IPR018170">
    <property type="entry name" value="Aldo/ket_reductase_CS"/>
</dbReference>
<dbReference type="GO" id="GO:0016616">
    <property type="term" value="F:oxidoreductase activity, acting on the CH-OH group of donors, NAD or NADP as acceptor"/>
    <property type="evidence" value="ECO:0007669"/>
    <property type="project" value="UniProtKB-ARBA"/>
</dbReference>
<dbReference type="PROSITE" id="PS00062">
    <property type="entry name" value="ALDOKETO_REDUCTASE_2"/>
    <property type="match status" value="1"/>
</dbReference>
<dbReference type="InterPro" id="IPR020471">
    <property type="entry name" value="AKR"/>
</dbReference>
<accession>A0A6J8DNS7</accession>
<evidence type="ECO:0000256" key="1">
    <source>
        <dbReference type="ARBA" id="ARBA00023002"/>
    </source>
</evidence>
<sequence length="901" mass="103243">MITIAKGLESRITLADGNSMPMFGLGMFESSGIKAEKAIEYALSQGYRLFDTAEFHGIEEDIGRGIEKSGINRKEIFVVNKLWENGYDRCKQVFMESLRKMKLNYIDLYCIHNPTKGNNVETYKAMIELQEQGIIKVWQMLSTDKMTFEIHESHQRYRSLGVSNFGVHHLEAFKSAGLPTPVVNQIELHPWQQKTEIVNYCRTNGIALMGYSPLCKGRKFNNKLLIDIAKRYKRSAPQILIRWSVQHGFVTIPKSSDQRHIETNANVFDWSLKQEDIELMSLSKATLASKWCNDCDEALCINCNIHHAVAKATKKHIVADIQIPKFVLHLDQKLKCSVHQTSYELFCGTHESPCCINCLKTNHKTCTGFESIDERVKREFPAIGNLLDDLIERLKTIETFYENLYEEKEIDINEMKNSYKNTYETSIKQLCLEIQSNKNKTEELLQGVLTLKNHGLNTHAFIGKNEIQEKVSNEVTNVEDFIKKKKLNRPRIILTIDKKVHEITSDLQVFGEIKHSVLPSAVPCLIEKQAQRPVFDRQKLILKKELTVPYEKSQNVEGCAILPNGKFVCLYIPHYASTDKEANEGELVLFNNNGSINCSIHVSSWCFDVACITDKRVAVTSSKHPQIIIVSLEYKRVQKTIPTENICYGITYFNQRLYSYGNNEIQIRSLYKDDMKSVNVQKQGSTGLGDYGFIAVGKNRIYLTRGLDTISCYDTTGAFLWEWTNKNLQFIRGVTLDNNANLLAIGRDSNSIVVLSPDGKQLCETLEPENIAYPKAIDFDQMNQKLLICDEKGGAKFFSIKYKQHSYGFNMGHIKRYVRRYLKDTVTASTWVTSRDMFDVILKTCGYGFNMGHIKRYVRLYLKDTVTASTWVTSRDMFDFILKTQLRLQHGSHQEICSTLS</sequence>
<organism evidence="3 4">
    <name type="scientific">Mytilus coruscus</name>
    <name type="common">Sea mussel</name>
    <dbReference type="NCBI Taxonomy" id="42192"/>
    <lineage>
        <taxon>Eukaryota</taxon>
        <taxon>Metazoa</taxon>
        <taxon>Spiralia</taxon>
        <taxon>Lophotrochozoa</taxon>
        <taxon>Mollusca</taxon>
        <taxon>Bivalvia</taxon>
        <taxon>Autobranchia</taxon>
        <taxon>Pteriomorphia</taxon>
        <taxon>Mytilida</taxon>
        <taxon>Mytiloidea</taxon>
        <taxon>Mytilidae</taxon>
        <taxon>Mytilinae</taxon>
        <taxon>Mytilus</taxon>
    </lineage>
</organism>
<dbReference type="InterPro" id="IPR036812">
    <property type="entry name" value="NAD(P)_OxRdtase_dom_sf"/>
</dbReference>
<keyword evidence="1" id="KW-0560">Oxidoreductase</keyword>
<dbReference type="CDD" id="cd19071">
    <property type="entry name" value="AKR_AKR1-5-like"/>
    <property type="match status" value="1"/>
</dbReference>
<evidence type="ECO:0000313" key="4">
    <source>
        <dbReference type="Proteomes" id="UP000507470"/>
    </source>
</evidence>
<dbReference type="Gene3D" id="3.30.160.60">
    <property type="entry name" value="Classic Zinc Finger"/>
    <property type="match status" value="1"/>
</dbReference>
<protein>
    <recommendedName>
        <fullName evidence="2">NADP-dependent oxidoreductase domain-containing protein</fullName>
    </recommendedName>
</protein>